<keyword evidence="2" id="KW-1185">Reference proteome</keyword>
<name>A0A7K1KRM8_9BACT</name>
<evidence type="ECO:0000313" key="1">
    <source>
        <dbReference type="EMBL" id="MUM78582.1"/>
    </source>
</evidence>
<evidence type="ECO:0000313" key="2">
    <source>
        <dbReference type="Proteomes" id="UP000461162"/>
    </source>
</evidence>
<reference evidence="1 2" key="1">
    <citation type="submission" date="2019-11" db="EMBL/GenBank/DDBJ databases">
        <title>Pseudodesulfovibrio alkaliphilus, sp. nov., an alkaliphilic sulfate-reducing bacteria from mud volcano of Taman peninsula, Russia.</title>
        <authorList>
            <person name="Frolova A."/>
            <person name="Merkel A.Y."/>
            <person name="Slobodkin A.I."/>
        </authorList>
    </citation>
    <scope>NUCLEOTIDE SEQUENCE [LARGE SCALE GENOMIC DNA]</scope>
    <source>
        <strain evidence="1 2">F-1</strain>
    </source>
</reference>
<dbReference type="EMBL" id="WODC01000009">
    <property type="protein sequence ID" value="MUM78582.1"/>
    <property type="molecule type" value="Genomic_DNA"/>
</dbReference>
<comment type="caution">
    <text evidence="1">The sequence shown here is derived from an EMBL/GenBank/DDBJ whole genome shotgun (WGS) entry which is preliminary data.</text>
</comment>
<gene>
    <name evidence="1" type="ORF">GKC30_13145</name>
</gene>
<proteinExistence type="predicted"/>
<organism evidence="1 2">
    <name type="scientific">Pseudodesulfovibrio alkaliphilus</name>
    <dbReference type="NCBI Taxonomy" id="2661613"/>
    <lineage>
        <taxon>Bacteria</taxon>
        <taxon>Pseudomonadati</taxon>
        <taxon>Thermodesulfobacteriota</taxon>
        <taxon>Desulfovibrionia</taxon>
        <taxon>Desulfovibrionales</taxon>
        <taxon>Desulfovibrionaceae</taxon>
    </lineage>
</organism>
<protein>
    <submittedName>
        <fullName evidence="1">Uncharacterized protein</fullName>
    </submittedName>
</protein>
<dbReference type="AlphaFoldDB" id="A0A7K1KRM8"/>
<dbReference type="RefSeq" id="WP_155935426.1">
    <property type="nucleotide sequence ID" value="NZ_WODC01000009.1"/>
</dbReference>
<sequence length="162" mass="18406">MAKDFRELLVEASRHEQFGRFFKELAVGFKVVLSFQASETHSCEPAETLDDIYAYTKWEVSLRQVDKAIDIPRIGAWSFFKDKEWAAPFDRPEYQRAIVGEFIPVEDCQKILEDVIEYAMSHDQIKSEDEIAVVDPDVDLKRAGCGGCGAKKADKADKKPAQ</sequence>
<accession>A0A7K1KRM8</accession>
<dbReference type="Proteomes" id="UP000461162">
    <property type="component" value="Unassembled WGS sequence"/>
</dbReference>